<organism evidence="1">
    <name type="scientific">marine sediment metagenome</name>
    <dbReference type="NCBI Taxonomy" id="412755"/>
    <lineage>
        <taxon>unclassified sequences</taxon>
        <taxon>metagenomes</taxon>
        <taxon>ecological metagenomes</taxon>
    </lineage>
</organism>
<sequence length="51" mass="6158">MRYSIINTELYHFWVDQMEDRELVSAYDGNKPREVLISKVDLIKLLDEKEN</sequence>
<protein>
    <submittedName>
        <fullName evidence="1">Uncharacterized protein</fullName>
    </submittedName>
</protein>
<comment type="caution">
    <text evidence="1">The sequence shown here is derived from an EMBL/GenBank/DDBJ whole genome shotgun (WGS) entry which is preliminary data.</text>
</comment>
<name>X1CV72_9ZZZZ</name>
<proteinExistence type="predicted"/>
<evidence type="ECO:0000313" key="1">
    <source>
        <dbReference type="EMBL" id="GAG88076.1"/>
    </source>
</evidence>
<reference evidence="1" key="1">
    <citation type="journal article" date="2014" name="Front. Microbiol.">
        <title>High frequency of phylogenetically diverse reductive dehalogenase-homologous genes in deep subseafloor sedimentary metagenomes.</title>
        <authorList>
            <person name="Kawai M."/>
            <person name="Futagami T."/>
            <person name="Toyoda A."/>
            <person name="Takaki Y."/>
            <person name="Nishi S."/>
            <person name="Hori S."/>
            <person name="Arai W."/>
            <person name="Tsubouchi T."/>
            <person name="Morono Y."/>
            <person name="Uchiyama I."/>
            <person name="Ito T."/>
            <person name="Fujiyama A."/>
            <person name="Inagaki F."/>
            <person name="Takami H."/>
        </authorList>
    </citation>
    <scope>NUCLEOTIDE SEQUENCE</scope>
    <source>
        <strain evidence="1">Expedition CK06-06</strain>
    </source>
</reference>
<dbReference type="EMBL" id="BART01016950">
    <property type="protein sequence ID" value="GAG88076.1"/>
    <property type="molecule type" value="Genomic_DNA"/>
</dbReference>
<accession>X1CV72</accession>
<dbReference type="Gene3D" id="1.10.10.10">
    <property type="entry name" value="Winged helix-like DNA-binding domain superfamily/Winged helix DNA-binding domain"/>
    <property type="match status" value="1"/>
</dbReference>
<dbReference type="AlphaFoldDB" id="X1CV72"/>
<dbReference type="InterPro" id="IPR036388">
    <property type="entry name" value="WH-like_DNA-bd_sf"/>
</dbReference>
<gene>
    <name evidence="1" type="ORF">S01H4_32427</name>
</gene>